<keyword evidence="7" id="KW-1185">Reference proteome</keyword>
<dbReference type="Pfam" id="PF23282">
    <property type="entry name" value="WHD_ROQ1"/>
    <property type="match status" value="1"/>
</dbReference>
<dbReference type="PANTHER" id="PTHR11017:SF271">
    <property type="entry name" value="DISEASE RESISTANCE PROTEIN (TIR-NBS-LRR CLASS) FAMILY"/>
    <property type="match status" value="1"/>
</dbReference>
<keyword evidence="1" id="KW-0433">Leucine-rich repeat</keyword>
<dbReference type="Proteomes" id="UP001642360">
    <property type="component" value="Unassembled WGS sequence"/>
</dbReference>
<sequence length="451" mass="52044">MNISHFHLSNFCIILFVWTNYLRYESKFIQKIIEEVWSKVNPTFLNVAIHPVGIDSPVKDICFLLTSGPNDVRMIGILGMGGVGKTTIVKAVYNLIFQQFEGSCFLMNVREVSEQLNGLLHLQEQVLSEILRVQNLKIDNIDRGINWMKERLCSKRILLVLDDVDHVSQLNSLAGNRDWFGPGSRIIMTTRDEQLLNKVKVDEKYEAKGLKYDESLELFSWHAFKQAMPLEDYLDLSNGIVTYTKGLPLALEVLGSYLNAKSIRVWRSASEKLKQVPPCQIQKKLRISFDALDDDKIKDIFLDIACFFIGMDKDYVINILDGCGFFSEIGISVLINRCLLKVNEHNELRMHDLIRDMGREIIREESSKQPEKRSRLWYHEDVCDVLETHKVRHHSFNVNTFHIALNTHSHTHTHTHSLSLSMYIYTFTHTFVSLSIVYILQITCEISSCSL</sequence>
<dbReference type="PRINTS" id="PR00364">
    <property type="entry name" value="DISEASERSIST"/>
</dbReference>
<evidence type="ECO:0000259" key="5">
    <source>
        <dbReference type="Pfam" id="PF23282"/>
    </source>
</evidence>
<dbReference type="SUPFAM" id="SSF52540">
    <property type="entry name" value="P-loop containing nucleoside triphosphate hydrolases"/>
    <property type="match status" value="1"/>
</dbReference>
<keyword evidence="2" id="KW-0677">Repeat</keyword>
<feature type="signal peptide" evidence="3">
    <location>
        <begin position="1"/>
        <end position="19"/>
    </location>
</feature>
<evidence type="ECO:0000313" key="7">
    <source>
        <dbReference type="Proteomes" id="UP001642360"/>
    </source>
</evidence>
<dbReference type="EMBL" id="CAUOFW020002667">
    <property type="protein sequence ID" value="CAK9155262.1"/>
    <property type="molecule type" value="Genomic_DNA"/>
</dbReference>
<keyword evidence="3" id="KW-0732">Signal</keyword>
<feature type="domain" description="NB-ARC" evidence="4">
    <location>
        <begin position="70"/>
        <end position="226"/>
    </location>
</feature>
<evidence type="ECO:0000259" key="4">
    <source>
        <dbReference type="Pfam" id="PF00931"/>
    </source>
</evidence>
<gene>
    <name evidence="6" type="ORF">ILEXP_LOCUS23657</name>
</gene>
<dbReference type="Pfam" id="PF00931">
    <property type="entry name" value="NB-ARC"/>
    <property type="match status" value="1"/>
</dbReference>
<protein>
    <recommendedName>
        <fullName evidence="8">AAA+ ATPase domain-containing protein</fullName>
    </recommendedName>
</protein>
<feature type="chain" id="PRO_5044894058" description="AAA+ ATPase domain-containing protein" evidence="3">
    <location>
        <begin position="20"/>
        <end position="451"/>
    </location>
</feature>
<dbReference type="Gene3D" id="1.10.8.430">
    <property type="entry name" value="Helical domain of apoptotic protease-activating factors"/>
    <property type="match status" value="1"/>
</dbReference>
<dbReference type="InterPro" id="IPR044974">
    <property type="entry name" value="Disease_R_plants"/>
</dbReference>
<evidence type="ECO:0000256" key="3">
    <source>
        <dbReference type="SAM" id="SignalP"/>
    </source>
</evidence>
<evidence type="ECO:0000256" key="1">
    <source>
        <dbReference type="ARBA" id="ARBA00022614"/>
    </source>
</evidence>
<dbReference type="Gene3D" id="3.40.50.300">
    <property type="entry name" value="P-loop containing nucleotide triphosphate hydrolases"/>
    <property type="match status" value="1"/>
</dbReference>
<reference evidence="6 7" key="1">
    <citation type="submission" date="2024-02" db="EMBL/GenBank/DDBJ databases">
        <authorList>
            <person name="Vignale AGUSTIN F."/>
            <person name="Sosa J E."/>
            <person name="Modenutti C."/>
        </authorList>
    </citation>
    <scope>NUCLEOTIDE SEQUENCE [LARGE SCALE GENOMIC DNA]</scope>
</reference>
<name>A0ABC8SKY0_9AQUA</name>
<evidence type="ECO:0008006" key="8">
    <source>
        <dbReference type="Google" id="ProtNLM"/>
    </source>
</evidence>
<dbReference type="SUPFAM" id="SSF46785">
    <property type="entry name" value="Winged helix' DNA-binding domain"/>
    <property type="match status" value="1"/>
</dbReference>
<dbReference type="InterPro" id="IPR058192">
    <property type="entry name" value="WHD_ROQ1-like"/>
</dbReference>
<organism evidence="6 7">
    <name type="scientific">Ilex paraguariensis</name>
    <name type="common">yerba mate</name>
    <dbReference type="NCBI Taxonomy" id="185542"/>
    <lineage>
        <taxon>Eukaryota</taxon>
        <taxon>Viridiplantae</taxon>
        <taxon>Streptophyta</taxon>
        <taxon>Embryophyta</taxon>
        <taxon>Tracheophyta</taxon>
        <taxon>Spermatophyta</taxon>
        <taxon>Magnoliopsida</taxon>
        <taxon>eudicotyledons</taxon>
        <taxon>Gunneridae</taxon>
        <taxon>Pentapetalae</taxon>
        <taxon>asterids</taxon>
        <taxon>campanulids</taxon>
        <taxon>Aquifoliales</taxon>
        <taxon>Aquifoliaceae</taxon>
        <taxon>Ilex</taxon>
    </lineage>
</organism>
<dbReference type="PANTHER" id="PTHR11017">
    <property type="entry name" value="LEUCINE-RICH REPEAT-CONTAINING PROTEIN"/>
    <property type="match status" value="1"/>
</dbReference>
<dbReference type="InterPro" id="IPR036390">
    <property type="entry name" value="WH_DNA-bd_sf"/>
</dbReference>
<dbReference type="InterPro" id="IPR042197">
    <property type="entry name" value="Apaf_helical"/>
</dbReference>
<dbReference type="AlphaFoldDB" id="A0ABC8SKY0"/>
<feature type="domain" description="Disease resistance protein Roq1-like winged-helix" evidence="5">
    <location>
        <begin position="296"/>
        <end position="366"/>
    </location>
</feature>
<proteinExistence type="predicted"/>
<dbReference type="InterPro" id="IPR027417">
    <property type="entry name" value="P-loop_NTPase"/>
</dbReference>
<dbReference type="InterPro" id="IPR002182">
    <property type="entry name" value="NB-ARC"/>
</dbReference>
<evidence type="ECO:0000256" key="2">
    <source>
        <dbReference type="ARBA" id="ARBA00022737"/>
    </source>
</evidence>
<comment type="caution">
    <text evidence="6">The sequence shown here is derived from an EMBL/GenBank/DDBJ whole genome shotgun (WGS) entry which is preliminary data.</text>
</comment>
<evidence type="ECO:0000313" key="6">
    <source>
        <dbReference type="EMBL" id="CAK9155262.1"/>
    </source>
</evidence>
<accession>A0ABC8SKY0</accession>